<dbReference type="Proteomes" id="UP000628669">
    <property type="component" value="Unassembled WGS sequence"/>
</dbReference>
<dbReference type="InterPro" id="IPR017483">
    <property type="entry name" value="CHP03034"/>
</dbReference>
<organism evidence="1 2">
    <name type="scientific">Chryseobacterium paridis</name>
    <dbReference type="NCBI Taxonomy" id="2800328"/>
    <lineage>
        <taxon>Bacteria</taxon>
        <taxon>Pseudomonadati</taxon>
        <taxon>Bacteroidota</taxon>
        <taxon>Flavobacteriia</taxon>
        <taxon>Flavobacteriales</taxon>
        <taxon>Weeksellaceae</taxon>
        <taxon>Chryseobacterium group</taxon>
        <taxon>Chryseobacterium</taxon>
    </lineage>
</organism>
<sequence>MAIVKKANNINIQVSNNYTNLCKVSSEESEHVIIEATKQNLELSSQKRAILQGFGKDGKGEEGCKEGVIKVSQKLIGKAKRDPGFNFDGTKSEDMYFADSPASSASIKNDPVFKLNDPTLGAYLDQLMESLSIGDMETVALEMSDRFKKGTGGTYKSETLNKEIANNPAFIKYHAAFLADLKKELKKNDYDPSSMGIISMGLLNFSSFWDKVSGLGITVHQVWSVKAEILNYSYNKCTKMWNGKLKYTFYDHYGLDWDDIVKHGGDRIPQYHTGDFFKAWYILQHYRTAKPFITEMERSVDLYGNSDKD</sequence>
<dbReference type="EMBL" id="JAENHK010000001">
    <property type="protein sequence ID" value="MBK1894232.1"/>
    <property type="molecule type" value="Genomic_DNA"/>
</dbReference>
<dbReference type="RefSeq" id="WP_200241474.1">
    <property type="nucleotide sequence ID" value="NZ_JAENHK010000001.1"/>
</dbReference>
<dbReference type="Pfam" id="PF11692">
    <property type="entry name" value="DUF3289"/>
    <property type="match status" value="1"/>
</dbReference>
<keyword evidence="2" id="KW-1185">Reference proteome</keyword>
<proteinExistence type="predicted"/>
<evidence type="ECO:0000313" key="2">
    <source>
        <dbReference type="Proteomes" id="UP000628669"/>
    </source>
</evidence>
<name>A0ABS1FPA6_9FLAO</name>
<reference evidence="2" key="1">
    <citation type="submission" date="2021-01" db="EMBL/GenBank/DDBJ databases">
        <title>Genome public.</title>
        <authorList>
            <person name="Liu C."/>
            <person name="Sun Q."/>
        </authorList>
    </citation>
    <scope>NUCLEOTIDE SEQUENCE [LARGE SCALE GENOMIC DNA]</scope>
    <source>
        <strain evidence="2">YIM B02567</strain>
    </source>
</reference>
<gene>
    <name evidence="1" type="ORF">JHL15_00515</name>
</gene>
<evidence type="ECO:0000313" key="1">
    <source>
        <dbReference type="EMBL" id="MBK1894232.1"/>
    </source>
</evidence>
<accession>A0ABS1FPA6</accession>
<protein>
    <submittedName>
        <fullName evidence="1">DUF3289 family protein</fullName>
    </submittedName>
</protein>
<comment type="caution">
    <text evidence="1">The sequence shown here is derived from an EMBL/GenBank/DDBJ whole genome shotgun (WGS) entry which is preliminary data.</text>
</comment>